<dbReference type="PANTHER" id="PTHR43738:SF2">
    <property type="entry name" value="ABC TRANSPORTER PERMEASE"/>
    <property type="match status" value="1"/>
</dbReference>
<dbReference type="InterPro" id="IPR025857">
    <property type="entry name" value="MacB_PCD"/>
</dbReference>
<evidence type="ECO:0000256" key="6">
    <source>
        <dbReference type="SAM" id="Phobius"/>
    </source>
</evidence>
<feature type="transmembrane region" description="Helical" evidence="6">
    <location>
        <begin position="263"/>
        <end position="282"/>
    </location>
</feature>
<evidence type="ECO:0000256" key="3">
    <source>
        <dbReference type="ARBA" id="ARBA00022692"/>
    </source>
</evidence>
<feature type="domain" description="MacB-like periplasmic core" evidence="8">
    <location>
        <begin position="20"/>
        <end position="208"/>
    </location>
</feature>
<evidence type="ECO:0000259" key="8">
    <source>
        <dbReference type="Pfam" id="PF12704"/>
    </source>
</evidence>
<gene>
    <name evidence="9" type="ORF">PN36_29420</name>
</gene>
<evidence type="ECO:0000256" key="1">
    <source>
        <dbReference type="ARBA" id="ARBA00004651"/>
    </source>
</evidence>
<accession>A0A0A6PIA5</accession>
<dbReference type="GO" id="GO:0005886">
    <property type="term" value="C:plasma membrane"/>
    <property type="evidence" value="ECO:0007669"/>
    <property type="project" value="UniProtKB-SubCell"/>
</dbReference>
<dbReference type="AlphaFoldDB" id="A0A0A6PIA5"/>
<evidence type="ECO:0000313" key="9">
    <source>
        <dbReference type="EMBL" id="KHD05301.1"/>
    </source>
</evidence>
<feature type="transmembrane region" description="Helical" evidence="6">
    <location>
        <begin position="332"/>
        <end position="358"/>
    </location>
</feature>
<keyword evidence="2" id="KW-1003">Cell membrane</keyword>
<reference evidence="9 10" key="1">
    <citation type="journal article" date="2016" name="Front. Microbiol.">
        <title>Single-Cell (Meta-)Genomics of a Dimorphic Candidatus Thiomargarita nelsonii Reveals Genomic Plasticity.</title>
        <authorList>
            <person name="Flood B.E."/>
            <person name="Fliss P."/>
            <person name="Jones D.S."/>
            <person name="Dick G.J."/>
            <person name="Jain S."/>
            <person name="Kaster A.K."/>
            <person name="Winkel M."/>
            <person name="Mussmann M."/>
            <person name="Bailey J."/>
        </authorList>
    </citation>
    <scope>NUCLEOTIDE SEQUENCE [LARGE SCALE GENOMIC DNA]</scope>
    <source>
        <strain evidence="9">Hydrate Ridge</strain>
    </source>
</reference>
<comment type="caution">
    <text evidence="9">The sequence shown here is derived from an EMBL/GenBank/DDBJ whole genome shotgun (WGS) entry which is preliminary data.</text>
</comment>
<feature type="domain" description="ABC3 transporter permease C-terminal" evidence="7">
    <location>
        <begin position="291"/>
        <end position="408"/>
    </location>
</feature>
<evidence type="ECO:0000256" key="4">
    <source>
        <dbReference type="ARBA" id="ARBA00022989"/>
    </source>
</evidence>
<feature type="transmembrane region" description="Helical" evidence="6">
    <location>
        <begin position="16"/>
        <end position="35"/>
    </location>
</feature>
<dbReference type="Pfam" id="PF12704">
    <property type="entry name" value="MacB_PCD"/>
    <property type="match status" value="1"/>
</dbReference>
<keyword evidence="3 6" id="KW-0812">Transmembrane</keyword>
<dbReference type="Proteomes" id="UP000030428">
    <property type="component" value="Unassembled WGS sequence"/>
</dbReference>
<organism evidence="9 10">
    <name type="scientific">Candidatus Thiomargarita nelsonii</name>
    <dbReference type="NCBI Taxonomy" id="1003181"/>
    <lineage>
        <taxon>Bacteria</taxon>
        <taxon>Pseudomonadati</taxon>
        <taxon>Pseudomonadota</taxon>
        <taxon>Gammaproteobacteria</taxon>
        <taxon>Thiotrichales</taxon>
        <taxon>Thiotrichaceae</taxon>
        <taxon>Thiomargarita</taxon>
    </lineage>
</organism>
<dbReference type="InterPro" id="IPR051125">
    <property type="entry name" value="ABC-4/HrtB_transporter"/>
</dbReference>
<dbReference type="PANTHER" id="PTHR43738">
    <property type="entry name" value="ABC TRANSPORTER, MEMBRANE PROTEIN"/>
    <property type="match status" value="1"/>
</dbReference>
<evidence type="ECO:0000313" key="10">
    <source>
        <dbReference type="Proteomes" id="UP000030428"/>
    </source>
</evidence>
<keyword evidence="4 6" id="KW-1133">Transmembrane helix</keyword>
<feature type="transmembrane region" description="Helical" evidence="6">
    <location>
        <begin position="288"/>
        <end position="312"/>
    </location>
</feature>
<comment type="subcellular location">
    <subcellularLocation>
        <location evidence="1">Cell membrane</location>
        <topology evidence="1">Multi-pass membrane protein</topology>
    </subcellularLocation>
</comment>
<dbReference type="InterPro" id="IPR003838">
    <property type="entry name" value="ABC3_permease_C"/>
</dbReference>
<sequence length="418" mass="46121">MKLLKLAAKSAWNRKISLSLAMFSIAISILLLLGVDKIRKEAKNSFINTISQTDLIVGARSGPVNLLLYSVFHIGNATNNISYASYQKIAAKKRVKWTVPISLGDSHRGFRVMGTSRDYFRYYRYANARTLQFQHGKPFVDVYDAVIGYEVARALNYSLNDNIIISHGIVSSKFAEHDDKPFRIVGILKKTGTPVDRTIQVSLQGIEAIHIDWQSGTRSGLKISAEQARKMGLEPKAITAFMLGLENKIDTFRLQRKINEYRAEPLLAIIPGATLATLWQTIGNFEKVLLVVSALVLMAGLIGLLTTLLTTLNERRREMAVLRAVGAHAYHVMLLFVLEATFVVAGGCVLGVALLYLIQSVIQPLVADLYGIHISLCLLDGEQLLVLGAAVLLGILFSLIPGLIAYKRSLQDGLMVKI</sequence>
<name>A0A0A6PIA5_9GAMM</name>
<feature type="transmembrane region" description="Helical" evidence="6">
    <location>
        <begin position="384"/>
        <end position="406"/>
    </location>
</feature>
<dbReference type="Pfam" id="PF02687">
    <property type="entry name" value="FtsX"/>
    <property type="match status" value="1"/>
</dbReference>
<keyword evidence="5 6" id="KW-0472">Membrane</keyword>
<protein>
    <submittedName>
        <fullName evidence="9">Peptide ABC transporter permease</fullName>
    </submittedName>
</protein>
<keyword evidence="10" id="KW-1185">Reference proteome</keyword>
<evidence type="ECO:0000259" key="7">
    <source>
        <dbReference type="Pfam" id="PF02687"/>
    </source>
</evidence>
<proteinExistence type="predicted"/>
<dbReference type="EMBL" id="JSZA02000203">
    <property type="protein sequence ID" value="KHD05301.1"/>
    <property type="molecule type" value="Genomic_DNA"/>
</dbReference>
<evidence type="ECO:0000256" key="5">
    <source>
        <dbReference type="ARBA" id="ARBA00023136"/>
    </source>
</evidence>
<evidence type="ECO:0000256" key="2">
    <source>
        <dbReference type="ARBA" id="ARBA00022475"/>
    </source>
</evidence>